<feature type="domain" description="GGDEF" evidence="3">
    <location>
        <begin position="308"/>
        <end position="441"/>
    </location>
</feature>
<organism evidence="4 5">
    <name type="scientific">Herminiimonas arsenicoxydans</name>
    <dbReference type="NCBI Taxonomy" id="204773"/>
    <lineage>
        <taxon>Bacteria</taxon>
        <taxon>Pseudomonadati</taxon>
        <taxon>Pseudomonadota</taxon>
        <taxon>Betaproteobacteria</taxon>
        <taxon>Burkholderiales</taxon>
        <taxon>Oxalobacteraceae</taxon>
        <taxon>Herminiimonas</taxon>
    </lineage>
</organism>
<dbReference type="InterPro" id="IPR035919">
    <property type="entry name" value="EAL_sf"/>
</dbReference>
<dbReference type="GO" id="GO:0071111">
    <property type="term" value="F:cyclic-guanylate-specific phosphodiesterase activity"/>
    <property type="evidence" value="ECO:0007669"/>
    <property type="project" value="InterPro"/>
</dbReference>
<dbReference type="InterPro" id="IPR001633">
    <property type="entry name" value="EAL_dom"/>
</dbReference>
<evidence type="ECO:0000259" key="2">
    <source>
        <dbReference type="PROSITE" id="PS50883"/>
    </source>
</evidence>
<evidence type="ECO:0000256" key="1">
    <source>
        <dbReference type="SAM" id="Phobius"/>
    </source>
</evidence>
<dbReference type="PROSITE" id="PS50883">
    <property type="entry name" value="EAL"/>
    <property type="match status" value="1"/>
</dbReference>
<feature type="transmembrane region" description="Helical" evidence="1">
    <location>
        <begin position="34"/>
        <end position="61"/>
    </location>
</feature>
<keyword evidence="1" id="KW-0472">Membrane</keyword>
<reference evidence="4 5" key="1">
    <citation type="journal article" date="2007" name="PLoS Genet.">
        <title>A tale of two oxidation states: bacterial colonization of arsenic-rich environments.</title>
        <authorList>
            <person name="Muller D."/>
            <person name="Medigue C."/>
            <person name="Koechler S."/>
            <person name="Barbe V."/>
            <person name="Barakat M."/>
            <person name="Talla E."/>
            <person name="Bonnefoy V."/>
            <person name="Krin E."/>
            <person name="Arsene-Ploetze F."/>
            <person name="Carapito C."/>
            <person name="Chandler M."/>
            <person name="Cournoyer B."/>
            <person name="Cruveiller S."/>
            <person name="Dossat C."/>
            <person name="Duval S."/>
            <person name="Heymann M."/>
            <person name="Leize E."/>
            <person name="Lieutaud A."/>
            <person name="Lievremont D."/>
            <person name="Makita Y."/>
            <person name="Mangenot S."/>
            <person name="Nitschke W."/>
            <person name="Ortet P."/>
            <person name="Perdrial N."/>
            <person name="Schoepp B."/>
            <person name="Siguier N."/>
            <person name="Simeonova D.D."/>
            <person name="Rouy Z."/>
            <person name="Segurens B."/>
            <person name="Turlin E."/>
            <person name="Vallenet D."/>
            <person name="Van Dorsselaer A."/>
            <person name="Weiss S."/>
            <person name="Weissenbach J."/>
            <person name="Lett M.C."/>
            <person name="Danchin A."/>
            <person name="Bertin P.N."/>
        </authorList>
    </citation>
    <scope>NUCLEOTIDE SEQUENCE [LARGE SCALE GENOMIC DNA]</scope>
    <source>
        <strain evidence="5">ULPAs1</strain>
    </source>
</reference>
<dbReference type="KEGG" id="har:HEAR1729"/>
<dbReference type="eggNOG" id="COG5001">
    <property type="taxonomic scope" value="Bacteria"/>
</dbReference>
<feature type="transmembrane region" description="Helical" evidence="1">
    <location>
        <begin position="205"/>
        <end position="224"/>
    </location>
</feature>
<dbReference type="STRING" id="204773.HEAR1729"/>
<accession>A4G5U9</accession>
<keyword evidence="1" id="KW-0812">Transmembrane</keyword>
<protein>
    <submittedName>
        <fullName evidence="4">Uncharacterized protein</fullName>
    </submittedName>
</protein>
<dbReference type="PROSITE" id="PS50887">
    <property type="entry name" value="GGDEF"/>
    <property type="match status" value="1"/>
</dbReference>
<gene>
    <name evidence="4" type="ordered locus">HEAR1729</name>
</gene>
<dbReference type="SMART" id="SM00267">
    <property type="entry name" value="GGDEF"/>
    <property type="match status" value="1"/>
</dbReference>
<dbReference type="CDD" id="cd01948">
    <property type="entry name" value="EAL"/>
    <property type="match status" value="1"/>
</dbReference>
<proteinExistence type="predicted"/>
<dbReference type="CDD" id="cd01949">
    <property type="entry name" value="GGDEF"/>
    <property type="match status" value="1"/>
</dbReference>
<dbReference type="Gene3D" id="3.20.20.450">
    <property type="entry name" value="EAL domain"/>
    <property type="match status" value="1"/>
</dbReference>
<dbReference type="FunFam" id="3.30.70.270:FF:000001">
    <property type="entry name" value="Diguanylate cyclase domain protein"/>
    <property type="match status" value="1"/>
</dbReference>
<sequence>MAKREEGNRCTARIDDSQTCMAIEKNPTTLASSLYFRILAPVIPIIMLMVILGGTVFSFGLRTVSHYANERILDDLERSSRELYNICDTVLQTLLLDGFADTEAEIRVRKGNVLGKIEEYAHAHSLQVLVLESKRNKILLQQTVLPPQKIIADTEAESDRPFVKIGYEDVDYYAHQFNFELWDWRIIILRDGRAYEAFASTIRQGYIAIGLILMIISVILVLYFRRVIHKPVRTIIASIQANGMPNYKGIYEFEFLSNVIREAKQKEQEKQIEISYQASHDELTGLINRREFERCLQSALHDIRTQHGTHTILYMDLDQFKIVNDTCGHHAGDILLQQLTRVLKEKLRQNDILARLGGDEFGVLLRNCPAEPALNVAESLRQTASEFRFAWNDKLFSVGVSIGLLTFSDDELSLNEILSIVDGACYLAKEKGRNRIHVCHPDDGELSERKSQMGWVAKISNALEENRMVLFKQTIAPLQLSQQKIIHFEVLLRMLDEEGKLLPPSFFLPAAERYNLMTRIDFWVIKTAFSYYRDFCTDPAVAYTCSINLSGATVGDERLIAYIREQFQAYGISPAGICFEITETAAIANLDRAVTLMQDLQQIGCRFALDDFGSGMSSFGYLKKLPINYIKIDGSFVKDMLHDRIDRAMVEAINNIGHVMGIQTIAEFVEDEKTMIALQEMNVNFAQGYGIGKPEPLYNLPEQMMEMHG</sequence>
<dbReference type="InterPro" id="IPR050706">
    <property type="entry name" value="Cyclic-di-GMP_PDE-like"/>
</dbReference>
<name>A4G5U9_HERAR</name>
<dbReference type="AlphaFoldDB" id="A4G5U9"/>
<keyword evidence="1" id="KW-1133">Transmembrane helix</keyword>
<evidence type="ECO:0000313" key="4">
    <source>
        <dbReference type="EMBL" id="CAL61886.1"/>
    </source>
</evidence>
<dbReference type="Pfam" id="PF00990">
    <property type="entry name" value="GGDEF"/>
    <property type="match status" value="1"/>
</dbReference>
<dbReference type="InterPro" id="IPR029787">
    <property type="entry name" value="Nucleotide_cyclase"/>
</dbReference>
<dbReference type="SUPFAM" id="SSF141868">
    <property type="entry name" value="EAL domain-like"/>
    <property type="match status" value="1"/>
</dbReference>
<dbReference type="Pfam" id="PF00563">
    <property type="entry name" value="EAL"/>
    <property type="match status" value="1"/>
</dbReference>
<dbReference type="NCBIfam" id="TIGR00254">
    <property type="entry name" value="GGDEF"/>
    <property type="match status" value="1"/>
</dbReference>
<dbReference type="EMBL" id="CU207211">
    <property type="protein sequence ID" value="CAL61886.1"/>
    <property type="molecule type" value="Genomic_DNA"/>
</dbReference>
<keyword evidence="5" id="KW-1185">Reference proteome</keyword>
<feature type="domain" description="EAL" evidence="2">
    <location>
        <begin position="452"/>
        <end position="708"/>
    </location>
</feature>
<dbReference type="PANTHER" id="PTHR33121:SF23">
    <property type="entry name" value="CYCLIC DI-GMP PHOSPHODIESTERASE PDEB"/>
    <property type="match status" value="1"/>
</dbReference>
<dbReference type="Proteomes" id="UP000006697">
    <property type="component" value="Chromosome"/>
</dbReference>
<dbReference type="Gene3D" id="3.30.70.270">
    <property type="match status" value="1"/>
</dbReference>
<evidence type="ECO:0000313" key="5">
    <source>
        <dbReference type="Proteomes" id="UP000006697"/>
    </source>
</evidence>
<dbReference type="InterPro" id="IPR000160">
    <property type="entry name" value="GGDEF_dom"/>
</dbReference>
<dbReference type="InterPro" id="IPR043128">
    <property type="entry name" value="Rev_trsase/Diguanyl_cyclase"/>
</dbReference>
<dbReference type="PANTHER" id="PTHR33121">
    <property type="entry name" value="CYCLIC DI-GMP PHOSPHODIESTERASE PDEF"/>
    <property type="match status" value="1"/>
</dbReference>
<evidence type="ECO:0000259" key="3">
    <source>
        <dbReference type="PROSITE" id="PS50887"/>
    </source>
</evidence>
<dbReference type="HOGENOM" id="CLU_000445_70_54_4"/>
<dbReference type="SUPFAM" id="SSF55073">
    <property type="entry name" value="Nucleotide cyclase"/>
    <property type="match status" value="1"/>
</dbReference>
<dbReference type="SMART" id="SM00052">
    <property type="entry name" value="EAL"/>
    <property type="match status" value="1"/>
</dbReference>